<keyword evidence="2 4" id="KW-0413">Isomerase</keyword>
<accession>A0A380WDR7</accession>
<sequence>MKLEMIQLDAFTDTVFSGNSAAVVFLAAWLPDQVLQGIALENNLAETAFLKPSHDGWDIRWFTPTDEVPFCGHATLASACALHLRKGIERTMRFSTREVGDLLVTPQGGGYRMDIPRFDADFAIPDDALVNGLRDHRWVQLFRNRENYFVELTSEAVLRAYQPDLPRIAELGSFGLCITARGNECDLVSRYFAPGAGIPEDPVTGSTHATLAPYWAEKLGKTILSARQLSPRGGVLGCEVAGDRMFLTGQAVIYMDATIHLA</sequence>
<dbReference type="InterPro" id="IPR003719">
    <property type="entry name" value="Phenazine_PhzF-like"/>
</dbReference>
<organism evidence="4 5">
    <name type="scientific">Aminobacter aminovorans</name>
    <name type="common">Chelatobacter heintzii</name>
    <dbReference type="NCBI Taxonomy" id="83263"/>
    <lineage>
        <taxon>Bacteria</taxon>
        <taxon>Pseudomonadati</taxon>
        <taxon>Pseudomonadota</taxon>
        <taxon>Alphaproteobacteria</taxon>
        <taxon>Hyphomicrobiales</taxon>
        <taxon>Phyllobacteriaceae</taxon>
        <taxon>Aminobacter</taxon>
    </lineage>
</organism>
<gene>
    <name evidence="4" type="primary">yddE</name>
    <name evidence="4" type="ORF">NCTC10684_00361</name>
</gene>
<dbReference type="Pfam" id="PF02567">
    <property type="entry name" value="PhzC-PhzF"/>
    <property type="match status" value="1"/>
</dbReference>
<proteinExistence type="inferred from homology"/>
<dbReference type="PANTHER" id="PTHR13774">
    <property type="entry name" value="PHENAZINE BIOSYNTHESIS PROTEIN"/>
    <property type="match status" value="1"/>
</dbReference>
<reference evidence="4 5" key="1">
    <citation type="submission" date="2018-06" db="EMBL/GenBank/DDBJ databases">
        <authorList>
            <consortium name="Pathogen Informatics"/>
            <person name="Doyle S."/>
        </authorList>
    </citation>
    <scope>NUCLEOTIDE SEQUENCE [LARGE SCALE GENOMIC DNA]</scope>
    <source>
        <strain evidence="4 5">NCTC10684</strain>
    </source>
</reference>
<name>A0A380WDR7_AMIAI</name>
<evidence type="ECO:0000313" key="5">
    <source>
        <dbReference type="Proteomes" id="UP000254701"/>
    </source>
</evidence>
<dbReference type="NCBIfam" id="TIGR00654">
    <property type="entry name" value="PhzF_family"/>
    <property type="match status" value="1"/>
</dbReference>
<dbReference type="GO" id="GO:0005737">
    <property type="term" value="C:cytoplasm"/>
    <property type="evidence" value="ECO:0007669"/>
    <property type="project" value="TreeGrafter"/>
</dbReference>
<dbReference type="OrthoDB" id="9788221at2"/>
<evidence type="ECO:0000256" key="1">
    <source>
        <dbReference type="ARBA" id="ARBA00008270"/>
    </source>
</evidence>
<dbReference type="AlphaFoldDB" id="A0A380WDR7"/>
<dbReference type="EC" id="5.1.-.-" evidence="4"/>
<dbReference type="Proteomes" id="UP000254701">
    <property type="component" value="Unassembled WGS sequence"/>
</dbReference>
<dbReference type="PIRSF" id="PIRSF016184">
    <property type="entry name" value="PhzC_PhzF"/>
    <property type="match status" value="1"/>
</dbReference>
<dbReference type="EMBL" id="UFSM01000001">
    <property type="protein sequence ID" value="SUU87169.1"/>
    <property type="molecule type" value="Genomic_DNA"/>
</dbReference>
<dbReference type="GO" id="GO:0016853">
    <property type="term" value="F:isomerase activity"/>
    <property type="evidence" value="ECO:0007669"/>
    <property type="project" value="UniProtKB-KW"/>
</dbReference>
<feature type="active site" evidence="3">
    <location>
        <position position="46"/>
    </location>
</feature>
<dbReference type="PANTHER" id="PTHR13774:SF17">
    <property type="entry name" value="PHENAZINE BIOSYNTHESIS-LIKE DOMAIN-CONTAINING PROTEIN"/>
    <property type="match status" value="1"/>
</dbReference>
<dbReference type="SUPFAM" id="SSF54506">
    <property type="entry name" value="Diaminopimelate epimerase-like"/>
    <property type="match status" value="1"/>
</dbReference>
<evidence type="ECO:0000256" key="3">
    <source>
        <dbReference type="PIRSR" id="PIRSR016184-1"/>
    </source>
</evidence>
<evidence type="ECO:0000313" key="4">
    <source>
        <dbReference type="EMBL" id="SUU87169.1"/>
    </source>
</evidence>
<dbReference type="RefSeq" id="WP_115729715.1">
    <property type="nucleotide sequence ID" value="NZ_BAAAVY010000011.1"/>
</dbReference>
<comment type="similarity">
    <text evidence="1">Belongs to the PhzF family.</text>
</comment>
<protein>
    <submittedName>
        <fullName evidence="4">Uncharacterized isomerase yddE</fullName>
        <ecNumber evidence="4">5.1.-.-</ecNumber>
    </submittedName>
</protein>
<evidence type="ECO:0000256" key="2">
    <source>
        <dbReference type="ARBA" id="ARBA00023235"/>
    </source>
</evidence>
<dbReference type="Gene3D" id="3.10.310.10">
    <property type="entry name" value="Diaminopimelate Epimerase, Chain A, domain 1"/>
    <property type="match status" value="2"/>
</dbReference>